<dbReference type="Gene3D" id="3.30.56.10">
    <property type="match status" value="1"/>
</dbReference>
<dbReference type="InterPro" id="IPR033714">
    <property type="entry name" value="tRNA_bind_bactPheRS"/>
</dbReference>
<dbReference type="SUPFAM" id="SSF50249">
    <property type="entry name" value="Nucleic acid-binding proteins"/>
    <property type="match status" value="1"/>
</dbReference>
<dbReference type="InterPro" id="IPR012340">
    <property type="entry name" value="NA-bd_OB-fold"/>
</dbReference>
<comment type="caution">
    <text evidence="4">The sequence shown here is derived from an EMBL/GenBank/DDBJ whole genome shotgun (WGS) entry which is preliminary data.</text>
</comment>
<dbReference type="EMBL" id="BARW01035574">
    <property type="protein sequence ID" value="GAJ21378.1"/>
    <property type="molecule type" value="Genomic_DNA"/>
</dbReference>
<evidence type="ECO:0000259" key="3">
    <source>
        <dbReference type="PROSITE" id="PS50886"/>
    </source>
</evidence>
<dbReference type="FunFam" id="2.40.50.140:FF:000045">
    <property type="entry name" value="Phenylalanine--tRNA ligase beta subunit"/>
    <property type="match status" value="1"/>
</dbReference>
<reference evidence="4" key="1">
    <citation type="journal article" date="2014" name="Front. Microbiol.">
        <title>High frequency of phylogenetically diverse reductive dehalogenase-homologous genes in deep subseafloor sedimentary metagenomes.</title>
        <authorList>
            <person name="Kawai M."/>
            <person name="Futagami T."/>
            <person name="Toyoda A."/>
            <person name="Takaki Y."/>
            <person name="Nishi S."/>
            <person name="Hori S."/>
            <person name="Arai W."/>
            <person name="Tsubouchi T."/>
            <person name="Morono Y."/>
            <person name="Uchiyama I."/>
            <person name="Ito T."/>
            <person name="Fujiyama A."/>
            <person name="Inagaki F."/>
            <person name="Takami H."/>
        </authorList>
    </citation>
    <scope>NUCLEOTIDE SEQUENCE</scope>
    <source>
        <strain evidence="4">Expedition CK06-06</strain>
    </source>
</reference>
<evidence type="ECO:0000256" key="1">
    <source>
        <dbReference type="ARBA" id="ARBA00022555"/>
    </source>
</evidence>
<keyword evidence="1" id="KW-0820">tRNA-binding</keyword>
<dbReference type="SUPFAM" id="SSF46955">
    <property type="entry name" value="Putative DNA-binding domain"/>
    <property type="match status" value="1"/>
</dbReference>
<evidence type="ECO:0000256" key="2">
    <source>
        <dbReference type="ARBA" id="ARBA00022884"/>
    </source>
</evidence>
<dbReference type="Gene3D" id="2.40.50.140">
    <property type="entry name" value="Nucleic acid-binding proteins"/>
    <property type="match status" value="1"/>
</dbReference>
<sequence length="168" mass="18467">MRVPLSWLQDYVTVDLSPNELADRLTMAGLEVGAIDHVGENWARDKIFVGQVASARRHPNADRLLLVAVDYGQEKPMEVVTGATNLRVGDSGQKVVFAILGARLRDPYADALKYATLKRSKIRGIYSEGMACSEKELGISDEHEGILILPEDAAVGRPFAEYWGDVVL</sequence>
<accession>X1UV51</accession>
<dbReference type="InterPro" id="IPR009061">
    <property type="entry name" value="DNA-bd_dom_put_sf"/>
</dbReference>
<name>X1UV51_9ZZZZ</name>
<feature type="domain" description="TRNA-binding" evidence="3">
    <location>
        <begin position="41"/>
        <end position="160"/>
    </location>
</feature>
<dbReference type="PROSITE" id="PS50886">
    <property type="entry name" value="TRBD"/>
    <property type="match status" value="1"/>
</dbReference>
<dbReference type="GO" id="GO:0000049">
    <property type="term" value="F:tRNA binding"/>
    <property type="evidence" value="ECO:0007669"/>
    <property type="project" value="UniProtKB-KW"/>
</dbReference>
<protein>
    <recommendedName>
        <fullName evidence="3">tRNA-binding domain-containing protein</fullName>
    </recommendedName>
</protein>
<dbReference type="Pfam" id="PF01588">
    <property type="entry name" value="tRNA_bind"/>
    <property type="match status" value="1"/>
</dbReference>
<evidence type="ECO:0000313" key="4">
    <source>
        <dbReference type="EMBL" id="GAJ21378.1"/>
    </source>
</evidence>
<dbReference type="InterPro" id="IPR002547">
    <property type="entry name" value="tRNA-bd_dom"/>
</dbReference>
<keyword evidence="2" id="KW-0694">RNA-binding</keyword>
<feature type="non-terminal residue" evidence="4">
    <location>
        <position position="168"/>
    </location>
</feature>
<organism evidence="4">
    <name type="scientific">marine sediment metagenome</name>
    <dbReference type="NCBI Taxonomy" id="412755"/>
    <lineage>
        <taxon>unclassified sequences</taxon>
        <taxon>metagenomes</taxon>
        <taxon>ecological metagenomes</taxon>
    </lineage>
</organism>
<proteinExistence type="predicted"/>
<gene>
    <name evidence="4" type="ORF">S12H4_55452</name>
</gene>
<dbReference type="AlphaFoldDB" id="X1UV51"/>
<dbReference type="CDD" id="cd02796">
    <property type="entry name" value="tRNA_bind_bactPheRS"/>
    <property type="match status" value="1"/>
</dbReference>